<comment type="caution">
    <text evidence="2">The sequence shown here is derived from an EMBL/GenBank/DDBJ whole genome shotgun (WGS) entry which is preliminary data.</text>
</comment>
<dbReference type="Gene3D" id="3.40.30.10">
    <property type="entry name" value="Glutaredoxin"/>
    <property type="match status" value="1"/>
</dbReference>
<proteinExistence type="predicted"/>
<dbReference type="EMBL" id="JBHUME010000008">
    <property type="protein sequence ID" value="MFD2613224.1"/>
    <property type="molecule type" value="Genomic_DNA"/>
</dbReference>
<gene>
    <name evidence="2" type="ORF">ACFSUF_12405</name>
</gene>
<dbReference type="Pfam" id="PF00085">
    <property type="entry name" value="Thioredoxin"/>
    <property type="match status" value="1"/>
</dbReference>
<dbReference type="InterPro" id="IPR036249">
    <property type="entry name" value="Thioredoxin-like_sf"/>
</dbReference>
<protein>
    <submittedName>
        <fullName evidence="2">Thioredoxin family protein</fullName>
    </submittedName>
</protein>
<dbReference type="SUPFAM" id="SSF52833">
    <property type="entry name" value="Thioredoxin-like"/>
    <property type="match status" value="1"/>
</dbReference>
<dbReference type="RefSeq" id="WP_377603227.1">
    <property type="nucleotide sequence ID" value="NZ_JBHUME010000008.1"/>
</dbReference>
<evidence type="ECO:0000313" key="3">
    <source>
        <dbReference type="Proteomes" id="UP001597541"/>
    </source>
</evidence>
<dbReference type="PROSITE" id="PS51352">
    <property type="entry name" value="THIOREDOXIN_2"/>
    <property type="match status" value="1"/>
</dbReference>
<evidence type="ECO:0000259" key="1">
    <source>
        <dbReference type="PROSITE" id="PS51352"/>
    </source>
</evidence>
<keyword evidence="3" id="KW-1185">Reference proteome</keyword>
<dbReference type="Proteomes" id="UP001597541">
    <property type="component" value="Unassembled WGS sequence"/>
</dbReference>
<evidence type="ECO:0000313" key="2">
    <source>
        <dbReference type="EMBL" id="MFD2613224.1"/>
    </source>
</evidence>
<dbReference type="InterPro" id="IPR013766">
    <property type="entry name" value="Thioredoxin_domain"/>
</dbReference>
<accession>A0ABW5PDM7</accession>
<organism evidence="2 3">
    <name type="scientific">Paenibacillus gansuensis</name>
    <dbReference type="NCBI Taxonomy" id="306542"/>
    <lineage>
        <taxon>Bacteria</taxon>
        <taxon>Bacillati</taxon>
        <taxon>Bacillota</taxon>
        <taxon>Bacilli</taxon>
        <taxon>Bacillales</taxon>
        <taxon>Paenibacillaceae</taxon>
        <taxon>Paenibacillus</taxon>
    </lineage>
</organism>
<name>A0ABW5PDM7_9BACL</name>
<feature type="domain" description="Thioredoxin" evidence="1">
    <location>
        <begin position="36"/>
        <end position="161"/>
    </location>
</feature>
<reference evidence="3" key="1">
    <citation type="journal article" date="2019" name="Int. J. Syst. Evol. Microbiol.">
        <title>The Global Catalogue of Microorganisms (GCM) 10K type strain sequencing project: providing services to taxonomists for standard genome sequencing and annotation.</title>
        <authorList>
            <consortium name="The Broad Institute Genomics Platform"/>
            <consortium name="The Broad Institute Genome Sequencing Center for Infectious Disease"/>
            <person name="Wu L."/>
            <person name="Ma J."/>
        </authorList>
    </citation>
    <scope>NUCLEOTIDE SEQUENCE [LARGE SCALE GENOMIC DNA]</scope>
    <source>
        <strain evidence="3">KCTC 3950</strain>
    </source>
</reference>
<dbReference type="CDD" id="cd02947">
    <property type="entry name" value="TRX_family"/>
    <property type="match status" value="1"/>
</dbReference>
<sequence length="162" mass="18087">MKKISIFVGLIMALLVLIYFLNNTTANNAYGISSSKLHAETREQLKDPNYQNIIKPADLESKIASGDGVFVYFYSSACPHCKRTTPVLNPIAEEVGVELEQFNLLEFDGGWLKYNIEGTPTLVYYKGGKEVDRLADGIREEGATAGNTEEDFRNFLTKHKGE</sequence>